<dbReference type="SUPFAM" id="SSF103481">
    <property type="entry name" value="Multidrug resistance efflux transporter EmrE"/>
    <property type="match status" value="2"/>
</dbReference>
<feature type="transmembrane region" description="Helical" evidence="6">
    <location>
        <begin position="136"/>
        <end position="161"/>
    </location>
</feature>
<feature type="transmembrane region" description="Helical" evidence="6">
    <location>
        <begin position="168"/>
        <end position="185"/>
    </location>
</feature>
<accession>A0A8D5A2Q9</accession>
<dbReference type="GO" id="GO:0016020">
    <property type="term" value="C:membrane"/>
    <property type="evidence" value="ECO:0007669"/>
    <property type="project" value="UniProtKB-SubCell"/>
</dbReference>
<dbReference type="InterPro" id="IPR037185">
    <property type="entry name" value="EmrE-like"/>
</dbReference>
<gene>
    <name evidence="8" type="ORF">Dia5BBH33_17580</name>
</gene>
<dbReference type="KEGG" id="dho:Dia5BBH33_17580"/>
<feature type="transmembrane region" description="Helical" evidence="6">
    <location>
        <begin position="106"/>
        <end position="130"/>
    </location>
</feature>
<keyword evidence="4 6" id="KW-1133">Transmembrane helix</keyword>
<dbReference type="Proteomes" id="UP000320585">
    <property type="component" value="Chromosome"/>
</dbReference>
<dbReference type="Pfam" id="PF00892">
    <property type="entry name" value="EamA"/>
    <property type="match status" value="1"/>
</dbReference>
<dbReference type="PANTHER" id="PTHR32322">
    <property type="entry name" value="INNER MEMBRANE TRANSPORTER"/>
    <property type="match status" value="1"/>
</dbReference>
<evidence type="ECO:0000313" key="8">
    <source>
        <dbReference type="EMBL" id="BBK25823.1"/>
    </source>
</evidence>
<feature type="transmembrane region" description="Helical" evidence="6">
    <location>
        <begin position="77"/>
        <end position="99"/>
    </location>
</feature>
<evidence type="ECO:0000256" key="4">
    <source>
        <dbReference type="ARBA" id="ARBA00022989"/>
    </source>
</evidence>
<proteinExistence type="inferred from homology"/>
<feature type="transmembrane region" description="Helical" evidence="6">
    <location>
        <begin position="48"/>
        <end position="65"/>
    </location>
</feature>
<evidence type="ECO:0000313" key="9">
    <source>
        <dbReference type="Proteomes" id="UP000320585"/>
    </source>
</evidence>
<feature type="transmembrane region" description="Helical" evidence="6">
    <location>
        <begin position="191"/>
        <end position="209"/>
    </location>
</feature>
<keyword evidence="9" id="KW-1185">Reference proteome</keyword>
<dbReference type="InterPro" id="IPR050638">
    <property type="entry name" value="AA-Vitamin_Transporters"/>
</dbReference>
<dbReference type="OrthoDB" id="9810818at2"/>
<comment type="subcellular location">
    <subcellularLocation>
        <location evidence="1">Membrane</location>
        <topology evidence="1">Multi-pass membrane protein</topology>
    </subcellularLocation>
</comment>
<feature type="domain" description="EamA" evidence="7">
    <location>
        <begin position="77"/>
        <end position="206"/>
    </location>
</feature>
<evidence type="ECO:0000256" key="2">
    <source>
        <dbReference type="ARBA" id="ARBA00007362"/>
    </source>
</evidence>
<evidence type="ECO:0000256" key="6">
    <source>
        <dbReference type="SAM" id="Phobius"/>
    </source>
</evidence>
<keyword evidence="3 6" id="KW-0812">Transmembrane</keyword>
<feature type="transmembrane region" description="Helical" evidence="6">
    <location>
        <begin position="17"/>
        <end position="36"/>
    </location>
</feature>
<comment type="similarity">
    <text evidence="2">Belongs to the EamA transporter family.</text>
</comment>
<evidence type="ECO:0000256" key="3">
    <source>
        <dbReference type="ARBA" id="ARBA00022692"/>
    </source>
</evidence>
<evidence type="ECO:0000256" key="1">
    <source>
        <dbReference type="ARBA" id="ARBA00004141"/>
    </source>
</evidence>
<dbReference type="AlphaFoldDB" id="A0A8D5A2Q9"/>
<evidence type="ECO:0000259" key="7">
    <source>
        <dbReference type="Pfam" id="PF00892"/>
    </source>
</evidence>
<evidence type="ECO:0000256" key="5">
    <source>
        <dbReference type="ARBA" id="ARBA00023136"/>
    </source>
</evidence>
<protein>
    <recommendedName>
        <fullName evidence="7">EamA domain-containing protein</fullName>
    </recommendedName>
</protein>
<dbReference type="PANTHER" id="PTHR32322:SF2">
    <property type="entry name" value="EAMA DOMAIN-CONTAINING PROTEIN"/>
    <property type="match status" value="1"/>
</dbReference>
<organism evidence="8 9">
    <name type="scientific">Dialister hominis</name>
    <dbReference type="NCBI Taxonomy" id="2582419"/>
    <lineage>
        <taxon>Bacteria</taxon>
        <taxon>Bacillati</taxon>
        <taxon>Bacillota</taxon>
        <taxon>Negativicutes</taxon>
        <taxon>Veillonellales</taxon>
        <taxon>Veillonellaceae</taxon>
        <taxon>Dialister</taxon>
    </lineage>
</organism>
<sequence length="210" mass="22632">MLGTQYCYFACIKVSNAAAATVLEYIMPVLIIMWYCMREKRLPRGKEVFCAVFAIVGTVLIATAGDLTSLALPPEALFWGLLSAFVCALYTISPVGLILKYSEPVVVGWGMFLGSLVLMPVTLMTTFTGVVDTNTLLAFAYVVVFGTILSFVFYLGGVAYVSPSRGSIISALEPVSSVIFSFLLFSMTFGMYELTGMALIIIATVVAGIK</sequence>
<keyword evidence="5 6" id="KW-0472">Membrane</keyword>
<name>A0A8D5A2Q9_9FIRM</name>
<reference evidence="9" key="1">
    <citation type="submission" date="2019-05" db="EMBL/GenBank/DDBJ databases">
        <title>Complete genome sequencing of Dialister sp. strain 5BBH33.</title>
        <authorList>
            <person name="Sakamoto M."/>
            <person name="Murakami T."/>
            <person name="Mori H."/>
        </authorList>
    </citation>
    <scope>NUCLEOTIDE SEQUENCE [LARGE SCALE GENOMIC DNA]</scope>
    <source>
        <strain evidence="9">5BBH33</strain>
    </source>
</reference>
<dbReference type="InterPro" id="IPR000620">
    <property type="entry name" value="EamA_dom"/>
</dbReference>
<dbReference type="EMBL" id="AP019697">
    <property type="protein sequence ID" value="BBK25823.1"/>
    <property type="molecule type" value="Genomic_DNA"/>
</dbReference>